<reference evidence="7 8" key="1">
    <citation type="submission" date="2024-09" db="EMBL/GenBank/DDBJ databases">
        <authorList>
            <person name="D'Angelo T."/>
        </authorList>
    </citation>
    <scope>NUCLEOTIDE SEQUENCE [LARGE SCALE GENOMIC DNA]</scope>
    <source>
        <strain evidence="7">SAG AM-320-E07</strain>
    </source>
</reference>
<protein>
    <submittedName>
        <fullName evidence="7">Tyrosine-type recombinase/integrase</fullName>
    </submittedName>
</protein>
<dbReference type="PROSITE" id="PS51900">
    <property type="entry name" value="CB"/>
    <property type="match status" value="1"/>
</dbReference>
<evidence type="ECO:0000313" key="7">
    <source>
        <dbReference type="EMBL" id="MFC1572432.1"/>
    </source>
</evidence>
<dbReference type="CDD" id="cd00796">
    <property type="entry name" value="INT_Rci_Hp1_C"/>
    <property type="match status" value="1"/>
</dbReference>
<dbReference type="Pfam" id="PF00589">
    <property type="entry name" value="Phage_integrase"/>
    <property type="match status" value="1"/>
</dbReference>
<dbReference type="InterPro" id="IPR044068">
    <property type="entry name" value="CB"/>
</dbReference>
<evidence type="ECO:0000259" key="6">
    <source>
        <dbReference type="PROSITE" id="PS51900"/>
    </source>
</evidence>
<dbReference type="InterPro" id="IPR010998">
    <property type="entry name" value="Integrase_recombinase_N"/>
</dbReference>
<comment type="caution">
    <text evidence="7">The sequence shown here is derived from an EMBL/GenBank/DDBJ whole genome shotgun (WGS) entry which is preliminary data.</text>
</comment>
<proteinExistence type="inferred from homology"/>
<dbReference type="InterPro" id="IPR002104">
    <property type="entry name" value="Integrase_catalytic"/>
</dbReference>
<evidence type="ECO:0000259" key="5">
    <source>
        <dbReference type="PROSITE" id="PS51898"/>
    </source>
</evidence>
<dbReference type="Gene3D" id="1.10.443.10">
    <property type="entry name" value="Intergrase catalytic core"/>
    <property type="match status" value="1"/>
</dbReference>
<comment type="similarity">
    <text evidence="1">Belongs to the 'phage' integrase family.</text>
</comment>
<dbReference type="Proteomes" id="UP001593833">
    <property type="component" value="Unassembled WGS sequence"/>
</dbReference>
<evidence type="ECO:0000256" key="1">
    <source>
        <dbReference type="ARBA" id="ARBA00008857"/>
    </source>
</evidence>
<dbReference type="InterPro" id="IPR013762">
    <property type="entry name" value="Integrase-like_cat_sf"/>
</dbReference>
<evidence type="ECO:0000256" key="2">
    <source>
        <dbReference type="ARBA" id="ARBA00023125"/>
    </source>
</evidence>
<evidence type="ECO:0000256" key="3">
    <source>
        <dbReference type="ARBA" id="ARBA00023172"/>
    </source>
</evidence>
<dbReference type="Gene3D" id="1.10.150.130">
    <property type="match status" value="1"/>
</dbReference>
<keyword evidence="8" id="KW-1185">Reference proteome</keyword>
<dbReference type="InterPro" id="IPR050090">
    <property type="entry name" value="Tyrosine_recombinase_XerCD"/>
</dbReference>
<dbReference type="PANTHER" id="PTHR30349:SF41">
    <property type="entry name" value="INTEGRASE_RECOMBINASE PROTEIN MJ0367-RELATED"/>
    <property type="match status" value="1"/>
</dbReference>
<dbReference type="EMBL" id="JBHPKH010000016">
    <property type="protein sequence ID" value="MFC1572432.1"/>
    <property type="molecule type" value="Genomic_DNA"/>
</dbReference>
<accession>A0ABV6YJB1</accession>
<sequence>MPSRPKGLFRQKGRQSWAWRRKKNGVEFFRGLGCDIREARKQAKELNRNFDYGALLPTSVTVHDAADEWIKLYVNVHRKNLKDRRLVTRRVEMYLNPFMGHMLLERVGKNDLRKYRMWLEKHERDLSPQSVANVLTEARCFFNWCVDSDYIPRAPVPRRLLPGVQQKPPDRLTDDEVEQILQSLDGHLLWVVQLGLETGMRWGELTRLQADDLDRQARCIRVHGTKSYRTRQVPFSMLSDEVRERLLSSVGKVIRYAENSNSFVNSAVKRRSGIGRFHMHQLRHTFACRYVEDRGRLEILQRLLGHSTVAQTQRYAMPSDEAVRKEAIERRSVAMGVATG</sequence>
<evidence type="ECO:0000313" key="8">
    <source>
        <dbReference type="Proteomes" id="UP001593833"/>
    </source>
</evidence>
<organism evidence="7 8">
    <name type="scientific">Eiseniibacteriota bacterium</name>
    <dbReference type="NCBI Taxonomy" id="2212470"/>
    <lineage>
        <taxon>Bacteria</taxon>
        <taxon>Candidatus Eiseniibacteriota</taxon>
    </lineage>
</organism>
<dbReference type="PROSITE" id="PS51898">
    <property type="entry name" value="TYR_RECOMBINASE"/>
    <property type="match status" value="1"/>
</dbReference>
<gene>
    <name evidence="7" type="ORF">ACFL6M_02425</name>
</gene>
<evidence type="ECO:0000256" key="4">
    <source>
        <dbReference type="PROSITE-ProRule" id="PRU01248"/>
    </source>
</evidence>
<dbReference type="InterPro" id="IPR011010">
    <property type="entry name" value="DNA_brk_join_enz"/>
</dbReference>
<feature type="domain" description="Core-binding (CB)" evidence="6">
    <location>
        <begin position="60"/>
        <end position="146"/>
    </location>
</feature>
<name>A0ABV6YJB1_UNCEI</name>
<dbReference type="SUPFAM" id="SSF56349">
    <property type="entry name" value="DNA breaking-rejoining enzymes"/>
    <property type="match status" value="1"/>
</dbReference>
<feature type="domain" description="Tyr recombinase" evidence="5">
    <location>
        <begin position="167"/>
        <end position="328"/>
    </location>
</feature>
<keyword evidence="2 4" id="KW-0238">DNA-binding</keyword>
<keyword evidence="3" id="KW-0233">DNA recombination</keyword>
<dbReference type="PANTHER" id="PTHR30349">
    <property type="entry name" value="PHAGE INTEGRASE-RELATED"/>
    <property type="match status" value="1"/>
</dbReference>